<dbReference type="PANTHER" id="PTHR43377:SF1">
    <property type="entry name" value="BILIVERDIN REDUCTASE A"/>
    <property type="match status" value="1"/>
</dbReference>
<feature type="domain" description="GFO/IDH/MocA-like oxidoreductase" evidence="2">
    <location>
        <begin position="144"/>
        <end position="272"/>
    </location>
</feature>
<dbReference type="Proteomes" id="UP001501490">
    <property type="component" value="Unassembled WGS sequence"/>
</dbReference>
<protein>
    <submittedName>
        <fullName evidence="3">Gfo/Idh/MocA family oxidoreductase</fullName>
    </submittedName>
</protein>
<gene>
    <name evidence="3" type="ORF">GCM10022236_47280</name>
</gene>
<sequence>MSRSADSLLVAVLSRAHVHADGYIELLAETAGVDLMVCDPDGPPAADRGPRGLPAGARYVDGYREVFALRPDAVVIMSETSRHRELIEPAAESGAAILCEKPLATTAADARAIAAVVGGRGVPFMIAHPVRFMAACSELIGRARAGQLGELVAVRGTNNGKLPAERSWFVEPEWSGGGALFDHVVHVADLIDALTDARAASVSAITNRMLYADRVGATVADVLGTGGPETGGLVLINYASGLVAAIDCSWSLSASAPSWGGLTINVTGTAGEVFVDAFRPRVRGIEAGSGRALELPYGLGGDASLIDAFLDVVRGGRPARPDLGTALRTLAVVLAAAESAARGRSVDVPELGW</sequence>
<organism evidence="3 4">
    <name type="scientific">Microlunatus ginsengisoli</name>
    <dbReference type="NCBI Taxonomy" id="363863"/>
    <lineage>
        <taxon>Bacteria</taxon>
        <taxon>Bacillati</taxon>
        <taxon>Actinomycetota</taxon>
        <taxon>Actinomycetes</taxon>
        <taxon>Propionibacteriales</taxon>
        <taxon>Propionibacteriaceae</taxon>
        <taxon>Microlunatus</taxon>
    </lineage>
</organism>
<name>A0ABP7AT64_9ACTN</name>
<dbReference type="InterPro" id="IPR036291">
    <property type="entry name" value="NAD(P)-bd_dom_sf"/>
</dbReference>
<comment type="caution">
    <text evidence="3">The sequence shown here is derived from an EMBL/GenBank/DDBJ whole genome shotgun (WGS) entry which is preliminary data.</text>
</comment>
<dbReference type="InterPro" id="IPR051450">
    <property type="entry name" value="Gfo/Idh/MocA_Oxidoreductases"/>
</dbReference>
<dbReference type="InterPro" id="IPR055170">
    <property type="entry name" value="GFO_IDH_MocA-like_dom"/>
</dbReference>
<keyword evidence="4" id="KW-1185">Reference proteome</keyword>
<dbReference type="InterPro" id="IPR000683">
    <property type="entry name" value="Gfo/Idh/MocA-like_OxRdtase_N"/>
</dbReference>
<feature type="domain" description="Gfo/Idh/MocA-like oxidoreductase N-terminal" evidence="1">
    <location>
        <begin position="58"/>
        <end position="128"/>
    </location>
</feature>
<proteinExistence type="predicted"/>
<accession>A0ABP7AT64</accession>
<dbReference type="Pfam" id="PF01408">
    <property type="entry name" value="GFO_IDH_MocA"/>
    <property type="match status" value="1"/>
</dbReference>
<dbReference type="SUPFAM" id="SSF51735">
    <property type="entry name" value="NAD(P)-binding Rossmann-fold domains"/>
    <property type="match status" value="1"/>
</dbReference>
<evidence type="ECO:0000313" key="4">
    <source>
        <dbReference type="Proteomes" id="UP001501490"/>
    </source>
</evidence>
<dbReference type="Gene3D" id="3.40.50.720">
    <property type="entry name" value="NAD(P)-binding Rossmann-like Domain"/>
    <property type="match status" value="1"/>
</dbReference>
<dbReference type="Gene3D" id="3.30.360.10">
    <property type="entry name" value="Dihydrodipicolinate Reductase, domain 2"/>
    <property type="match status" value="1"/>
</dbReference>
<evidence type="ECO:0000313" key="3">
    <source>
        <dbReference type="EMBL" id="GAA3639337.1"/>
    </source>
</evidence>
<dbReference type="RefSeq" id="WP_344809267.1">
    <property type="nucleotide sequence ID" value="NZ_BAABAB010000050.1"/>
</dbReference>
<dbReference type="Pfam" id="PF22725">
    <property type="entry name" value="GFO_IDH_MocA_C3"/>
    <property type="match status" value="1"/>
</dbReference>
<dbReference type="EMBL" id="BAABAB010000050">
    <property type="protein sequence ID" value="GAA3639337.1"/>
    <property type="molecule type" value="Genomic_DNA"/>
</dbReference>
<evidence type="ECO:0000259" key="1">
    <source>
        <dbReference type="Pfam" id="PF01408"/>
    </source>
</evidence>
<reference evidence="4" key="1">
    <citation type="journal article" date="2019" name="Int. J. Syst. Evol. Microbiol.">
        <title>The Global Catalogue of Microorganisms (GCM) 10K type strain sequencing project: providing services to taxonomists for standard genome sequencing and annotation.</title>
        <authorList>
            <consortium name="The Broad Institute Genomics Platform"/>
            <consortium name="The Broad Institute Genome Sequencing Center for Infectious Disease"/>
            <person name="Wu L."/>
            <person name="Ma J."/>
        </authorList>
    </citation>
    <scope>NUCLEOTIDE SEQUENCE [LARGE SCALE GENOMIC DNA]</scope>
    <source>
        <strain evidence="4">JCM 16929</strain>
    </source>
</reference>
<dbReference type="PANTHER" id="PTHR43377">
    <property type="entry name" value="BILIVERDIN REDUCTASE A"/>
    <property type="match status" value="1"/>
</dbReference>
<evidence type="ECO:0000259" key="2">
    <source>
        <dbReference type="Pfam" id="PF22725"/>
    </source>
</evidence>
<dbReference type="SUPFAM" id="SSF55347">
    <property type="entry name" value="Glyceraldehyde-3-phosphate dehydrogenase-like, C-terminal domain"/>
    <property type="match status" value="1"/>
</dbReference>